<reference evidence="21" key="1">
    <citation type="submission" date="2025-08" db="UniProtKB">
        <authorList>
            <consortium name="RefSeq"/>
        </authorList>
    </citation>
    <scope>IDENTIFICATION</scope>
    <source>
        <tissue evidence="21">Whole larval tissue</tissue>
    </source>
</reference>
<dbReference type="GO" id="GO:0045505">
    <property type="term" value="F:dynein intermediate chain binding"/>
    <property type="evidence" value="ECO:0007669"/>
    <property type="project" value="InterPro"/>
</dbReference>
<dbReference type="FunFam" id="1.20.920.20:FF:000002">
    <property type="entry name" value="Cytoplasmic dynein 1 heavy chain"/>
    <property type="match status" value="1"/>
</dbReference>
<evidence type="ECO:0000256" key="3">
    <source>
        <dbReference type="ARBA" id="ARBA00022197"/>
    </source>
</evidence>
<dbReference type="Proteomes" id="UP000829999">
    <property type="component" value="Chromosome 27"/>
</dbReference>
<keyword evidence="5" id="KW-0493">Microtubule</keyword>
<dbReference type="InterPro" id="IPR035699">
    <property type="entry name" value="AAA_6"/>
</dbReference>
<dbReference type="GO" id="GO:0008569">
    <property type="term" value="F:minus-end-directed microtubule motor activity"/>
    <property type="evidence" value="ECO:0007669"/>
    <property type="project" value="UniProtKB-ARBA"/>
</dbReference>
<feature type="domain" description="Dynein heavy chain coiled coil stalk" evidence="17">
    <location>
        <begin position="2773"/>
        <end position="3094"/>
    </location>
</feature>
<keyword evidence="7" id="KW-0547">Nucleotide-binding</keyword>
<keyword evidence="9" id="KW-0243">Dynein</keyword>
<accession>A0A9R0EAF6</accession>
<dbReference type="PANTHER" id="PTHR45703">
    <property type="entry name" value="DYNEIN HEAVY CHAIN"/>
    <property type="match status" value="1"/>
</dbReference>
<keyword evidence="6" id="KW-0677">Repeat</keyword>
<feature type="domain" description="Dynein heavy chain AAA module D4" evidence="18">
    <location>
        <begin position="2650"/>
        <end position="2736"/>
    </location>
</feature>
<evidence type="ECO:0000256" key="5">
    <source>
        <dbReference type="ARBA" id="ARBA00022701"/>
    </source>
</evidence>
<feature type="domain" description="Dynein heavy chain linker" evidence="15">
    <location>
        <begin position="1085"/>
        <end position="1480"/>
    </location>
</feature>
<dbReference type="Gene3D" id="1.20.920.20">
    <property type="match status" value="1"/>
</dbReference>
<sequence>MLPIRDFIFTILEQYYNTTDLKLNENSEDALTDFINNPQILIIQGYMKQDNIYLQTRIKDDKNKSIVFYKTSAQELLHDDAVHNINILTLSSNTAETLYQIWRQVYTPLLAAENDLYSNKIQKNLSDLESNLRILAHGKGNTNINVVLSIQDELEYWKTVAQKKDASKKEKEAASNFCELFEDIVEEIRTINSSPMEEIRESAENIGGILDDIWRITTSPYSQERMVHIFDIIGHELCSEIQKSVCINELWKVHNSSKDSEILNLLSDSFKVVQTWNSACKSLTETYWPNYALHAWNGKPYAPPFCLNFQNRIKELHDIRSTHSQLNKLLTNSERSELQTHQLFTPFETVNIWMCNGPNPGWETAVSKFSTSLRPAETKVAEKLKPRLHNMSTKQMLYEFMRYSALIERPLVKHALNNELEIFVSSLISMLKSIQTQLDAEELDVKMYQPPEMSTVVLQIQWAKLTEAKVKEIQMCAEKYLKEFEGSSELHNLATKVLKDLKNMYTQLHEEWCRDLQAQAKNGSLQISTDKPVVEFSGSNKLMVVNFNPGLVRMELEARALAAMRLPPPPAAAALDSLSTALAHARPLQQVASFHNTLGERMIPSTRPMMLQAALDLSNLVQDQKAVYWDDVEQLSNYTDKLKKIVLKLETQNTYLTGQHLAIRNIVQKLIETELLAKQSEWKKGVKEMRDIIETVESNGYKNTELWRSHWDWQLYKALEYQYIKTLLSLHKHFPHVKVDLVLRGYAVRVQPSMEELRVQHYHQLRRLVAMPAHFVGVQTNITDKQTIFAAIVEKHSWLGNKAVRQLESALSSLEATCASWTRRAALACVPDLDALCQLHLTDPQHWENNFKACKAYGQAVAKMTFEDEKIEWITVGTITLRREFEAQARSLWACLMSSLVASCRSDAARIDAFVASAAVMLENQALPKNAKELAEMSATQQALQQQMPEMESTVEALKRKSHMLRTWGGDTSVDGTMKEWRKIHELMLSQQKMFEHQAEIVKSSLSGDWDNLNSSVEAWTSRWSQAKPRLDDTHGVDYAEMLDRCRSVFEAHASLNKFVTDRDELIKECDKFQMKVQLSDTWDQAEKLMAEYVTLWTPLKEYNEEFESMADQEWIVFQKKIHLIEEFSVKWKSRLEPFTIVTLYIQQELEKYSDLAPLLKYLRGTDFTERHWHEVYSLLEMEYKKPDTLQVRDLLGAAMNIKKHIKYLQKICSAASSESAIRNALNELEIWFAGARFNITYYNDKAKRPTPIVKDFKEILSKIEEQQWVVSSLSGGANGSDACNTWEARLRAARALLRATHHAQRRWLYLEPILSNDDGELGVKFRKVDQGFRQVTRILESDPRLSALLQSSRLQPMLDSISEQLLACQSALNVYIDEKRSVFPRLYFLSDDDLLELLGQARAGAEGREAVMQTHLKKLFPGITGVRLGPGDMSITALCSHYGESFQLDHPVDIDCPVEVWLKNLEAEMRSSLKSMTLKCIVTNSLQEQDPFSLPTQILCLAQNIRFTEQAEKAITSKELHKLKANIEKENSYYASAEIEDESERRKRQALILQCAHYLSVIRILIDNNIVSTNDWLWQKQLRFYLLSTKEVVAKMGLAQISYSYEYLGVNTGQFVRTELADDCFFILTQSLHLGLVGNPFGPAGTGKTESVKALGGLVGRLVLIFNCDEAMDVECMGRLLSGLALCGAWGCFDEFNRLAAHTLAGVSHQLSSLLAATTERSNGSQPTAMLNGKQVTVSEWCGVAATMNPAGRGYGGRRTLPSALQRVLRPVAMLQPRPDVLAAHLLAAACVPDAEILARDLHNVFTLASCLLSEQRHYDWGLRALKAGVGSCAAMLQAAGGRGGGGTVARRAAARRVLTLNNHSKLTRSDAQRFENILSLVFADVPTEESSSDPINSALEMSVNNLKLVHNKQQIQKCVELYEQMQQRMGVVVVGPPGSGKTTIRQLLKSALALQGKNVVEYIICPKAMSRDWLLGHIEHDTRQWTDGVISYTALEISNQPSDVWSWVVCDGDIDPEWIEALNSVLDDNRLLTLPSGWRIQFGSNVNFLFETHSLEHASPATVSRMGIILLSDDVSCDLDVLEAWMRRADFDNEGVKMALPLLQQVIKRCIQWLTDHKGDLAVKLYNITVVKQILTQFEYLAQDTGFNATRMGPEEIVYLAIQRSVVDVIKESAIDSFHDELSTLMGPPIVPPLGTNEWVTDTLYMSRRLLACEPTLRACVTSHHAHLLLVGPDACAKNLLAEYIVKECNSAILTIDCTPILEPADIIAELKRNNMVRAGGRGAGAGARCTLVVRALHRARTDHWASTPVHSFLLQLIQHNGFWTRGSDEEGGSGTQWCQVSRLRVLATATTLSAISPRLAAALELRTLSEPDDEELLEIVTHYLRNSVDKGIPTKDITKLADNLLAMFKEVTETFDDQSHYKWNASHLRKLCENVKWYSPTNTEQLIMAISAEANFIFRERLISDEDKSAFSSISCKHLKVNNEAMYFACKLRGDGVYLEHTDYNDWHHRTELLINQCLSENEQNVFGETGAEVCSELALLCPAMARSSNGGLLVCVGCAGVGRLSAAYITAAALPASLVVINHDAQFNTQFKNALTSAAEGKRTIALIREGAASKDVLAAIEALRRARSPHALPALLLPNAEPNAIRNIKENLGIVICLDKNQENLSDLMEKYPLLYNDGTIVWLEHWTDDTLRQWPRLLVQRLLKENAVDTSKEQLDALPVDGFVNIHKSIDVEWKKAPCRYVNFIRTYYNIINRKKAALVQRQAMLSAGVEALRRGRSEVSALQAEAAKQETELRSKQAGAESALQQISATVRAHTHHKDDMQALQRNVQMENEKLQAQKKEIEAELAAVEPIIAAARSAVGDIRPESLSEVRSLRAPPEVVRDVLEGVLRLMGIADTSWHSMKNFLSKRGVKEDIRCLDASQISPAALASVQKLLEVRGGSFEAATAKRASAACAPLAAWVRANIHYAAALQRVQPLQAHQAKLAKNLTDAEQQMAALSTDLNTVEERVAALQEQLGQNTREAAALELKLAQANATITTATGLIDQLAHEYTAWENDLENISKEISQLSQRSLLSAAYIVYLPDVTEPQARDYVTKWSALIGFEDASFSVINFLSSTEKQLKWEADGLPSDTTAIKNGVLIDQFLESQKCGFTPLLVDPDGEGLTWLKNTLADSQCDFVSQRSEKLMTTMQYAFRLGRTVVVSDVDSVECIHSTQPSTPPAAAARLLLQSRAAAALAPHVAATLSPLYFTPTLHALTDQLVNYALQQQNPELYEKSREIKLKKATLQKQQHELQENLLRELSNKSNILQDAGVLASLSKTRATNDTIVEALAAAKEVEQASQTACKMYEAAAQKAALLALATNGLATRWPLIALPVDAILDVFVDAVRRQPDQTNINNEELIKYVTRKIVERVLLSLHKKDKYVVVLYLLKQVYEDSIPNELWQIFIGNQDLLEDVGNVSEIKNKHAWIPQDCVKKVAKLKIVNEDLYNRLSLQNEELWKEFMKSGDINIISKLKLSAFETVVAVSATRPDSAYRAIVAFVDQLLGAGVISGGQPVRRGALSARRARRAARPALLLSAHAQDALAAAATNTQLTHVGIEQGRSAWEAALESCRSGSWLAIVVGASPFTNDLQAFITAYLETPADQFHEDFRLWILSEDREIPPLISNACVNIILEAPEGVKNNIMGTLYAWGGYSADANSVRLHAALAFFHALVQERRAYIPQGWSQWYAWEWGEAVAGARAVRGGAGGRGVAALYAARLCSAPDARVLAALQRRAMPDAATAPRWAPLPLTQPLPHSTSLREYTVAFDALPDIDSPQLLALPANCLYI</sequence>
<dbReference type="GO" id="GO:0005524">
    <property type="term" value="F:ATP binding"/>
    <property type="evidence" value="ECO:0007669"/>
    <property type="project" value="UniProtKB-KW"/>
</dbReference>
<evidence type="ECO:0000256" key="8">
    <source>
        <dbReference type="ARBA" id="ARBA00022840"/>
    </source>
</evidence>
<dbReference type="GO" id="GO:0000070">
    <property type="term" value="P:mitotic sister chromatid segregation"/>
    <property type="evidence" value="ECO:0007669"/>
    <property type="project" value="UniProtKB-ARBA"/>
</dbReference>
<feature type="domain" description="Dynein heavy chain hydrolytic ATP-binding dynein motor region" evidence="16">
    <location>
        <begin position="1604"/>
        <end position="1944"/>
    </location>
</feature>
<dbReference type="Gene3D" id="1.10.8.720">
    <property type="entry name" value="Region D6 of dynein motor"/>
    <property type="match status" value="1"/>
</dbReference>
<dbReference type="InterPro" id="IPR027417">
    <property type="entry name" value="P-loop_NTPase"/>
</dbReference>
<evidence type="ECO:0000259" key="14">
    <source>
        <dbReference type="Pfam" id="PF08385"/>
    </source>
</evidence>
<evidence type="ECO:0000256" key="10">
    <source>
        <dbReference type="ARBA" id="ARBA00023054"/>
    </source>
</evidence>
<evidence type="ECO:0000256" key="13">
    <source>
        <dbReference type="SAM" id="Coils"/>
    </source>
</evidence>
<dbReference type="Pfam" id="PF12777">
    <property type="entry name" value="MT"/>
    <property type="match status" value="1"/>
</dbReference>
<dbReference type="InterPro" id="IPR013602">
    <property type="entry name" value="Dynein_heavy_linker"/>
</dbReference>
<keyword evidence="11" id="KW-0505">Motor protein</keyword>
<name>A0A9R0EAF6_SPOFR</name>
<evidence type="ECO:0000259" key="19">
    <source>
        <dbReference type="Pfam" id="PF12781"/>
    </source>
</evidence>
<feature type="domain" description="Dynein heavy chain ATP-binding dynein motor region" evidence="19">
    <location>
        <begin position="3129"/>
        <end position="3214"/>
    </location>
</feature>
<evidence type="ECO:0000256" key="11">
    <source>
        <dbReference type="ARBA" id="ARBA00023175"/>
    </source>
</evidence>
<dbReference type="Gene3D" id="1.20.58.1120">
    <property type="match status" value="1"/>
</dbReference>
<evidence type="ECO:0000256" key="1">
    <source>
        <dbReference type="ARBA" id="ARBA00004245"/>
    </source>
</evidence>
<dbReference type="Gene3D" id="1.20.140.100">
    <property type="entry name" value="Dynein heavy chain, N-terminal domain 2"/>
    <property type="match status" value="1"/>
</dbReference>
<evidence type="ECO:0000259" key="17">
    <source>
        <dbReference type="Pfam" id="PF12777"/>
    </source>
</evidence>
<dbReference type="InterPro" id="IPR024317">
    <property type="entry name" value="Dynein_heavy_chain_D4_dom"/>
</dbReference>
<keyword evidence="12" id="KW-0206">Cytoskeleton</keyword>
<evidence type="ECO:0000259" key="16">
    <source>
        <dbReference type="Pfam" id="PF12774"/>
    </source>
</evidence>
<dbReference type="Pfam" id="PF12780">
    <property type="entry name" value="AAA_8"/>
    <property type="match status" value="1"/>
</dbReference>
<dbReference type="RefSeq" id="XP_050561593.1">
    <property type="nucleotide sequence ID" value="XM_050705636.1"/>
</dbReference>
<dbReference type="GO" id="GO:0005938">
    <property type="term" value="C:cell cortex"/>
    <property type="evidence" value="ECO:0007669"/>
    <property type="project" value="UniProtKB-ARBA"/>
</dbReference>
<dbReference type="InterPro" id="IPR024743">
    <property type="entry name" value="Dynein_HC_stalk"/>
</dbReference>
<dbReference type="GeneID" id="118263279"/>
<dbReference type="Gene3D" id="1.10.8.710">
    <property type="match status" value="1"/>
</dbReference>
<dbReference type="Pfam" id="PF12774">
    <property type="entry name" value="AAA_6"/>
    <property type="match status" value="1"/>
</dbReference>
<evidence type="ECO:0000256" key="2">
    <source>
        <dbReference type="ARBA" id="ARBA00008887"/>
    </source>
</evidence>
<dbReference type="InterPro" id="IPR035706">
    <property type="entry name" value="AAA_9"/>
</dbReference>
<dbReference type="GO" id="GO:0030286">
    <property type="term" value="C:dynein complex"/>
    <property type="evidence" value="ECO:0007669"/>
    <property type="project" value="UniProtKB-KW"/>
</dbReference>
<dbReference type="InterPro" id="IPR043157">
    <property type="entry name" value="Dynein_AAA1S"/>
</dbReference>
<organism evidence="20 21">
    <name type="scientific">Spodoptera frugiperda</name>
    <name type="common">Fall armyworm</name>
    <dbReference type="NCBI Taxonomy" id="7108"/>
    <lineage>
        <taxon>Eukaryota</taxon>
        <taxon>Metazoa</taxon>
        <taxon>Ecdysozoa</taxon>
        <taxon>Arthropoda</taxon>
        <taxon>Hexapoda</taxon>
        <taxon>Insecta</taxon>
        <taxon>Pterygota</taxon>
        <taxon>Neoptera</taxon>
        <taxon>Endopterygota</taxon>
        <taxon>Lepidoptera</taxon>
        <taxon>Glossata</taxon>
        <taxon>Ditrysia</taxon>
        <taxon>Noctuoidea</taxon>
        <taxon>Noctuidae</taxon>
        <taxon>Amphipyrinae</taxon>
        <taxon>Spodoptera</taxon>
    </lineage>
</organism>
<dbReference type="InterPro" id="IPR026983">
    <property type="entry name" value="DHC"/>
</dbReference>
<proteinExistence type="inferred from homology"/>
<evidence type="ECO:0000313" key="20">
    <source>
        <dbReference type="Proteomes" id="UP000829999"/>
    </source>
</evidence>
<comment type="similarity">
    <text evidence="2">Belongs to the dynein heavy chain family.</text>
</comment>
<dbReference type="Gene3D" id="6.10.140.1060">
    <property type="match status" value="1"/>
</dbReference>
<evidence type="ECO:0000256" key="7">
    <source>
        <dbReference type="ARBA" id="ARBA00022741"/>
    </source>
</evidence>
<evidence type="ECO:0000256" key="4">
    <source>
        <dbReference type="ARBA" id="ARBA00022490"/>
    </source>
</evidence>
<dbReference type="SUPFAM" id="SSF52540">
    <property type="entry name" value="P-loop containing nucleoside triphosphate hydrolases"/>
    <property type="match status" value="3"/>
</dbReference>
<feature type="coiled-coil region" evidence="13">
    <location>
        <begin position="2825"/>
        <end position="2855"/>
    </location>
</feature>
<evidence type="ECO:0000313" key="21">
    <source>
        <dbReference type="RefSeq" id="XP_050561593.1"/>
    </source>
</evidence>
<keyword evidence="20" id="KW-1185">Reference proteome</keyword>
<dbReference type="OrthoDB" id="10252139at2759"/>
<dbReference type="Gene3D" id="3.20.180.20">
    <property type="entry name" value="Dynein heavy chain, N-terminal domain 2"/>
    <property type="match status" value="1"/>
</dbReference>
<dbReference type="GO" id="GO:0000235">
    <property type="term" value="C:astral microtubule"/>
    <property type="evidence" value="ECO:0007669"/>
    <property type="project" value="UniProtKB-ARBA"/>
</dbReference>
<gene>
    <name evidence="21" type="primary">LOC118263279</name>
</gene>
<evidence type="ECO:0000259" key="15">
    <source>
        <dbReference type="Pfam" id="PF08393"/>
    </source>
</evidence>
<dbReference type="FunFam" id="3.40.50.300:FF:000996">
    <property type="entry name" value="Cytoplasmic dynein heavy chain"/>
    <property type="match status" value="1"/>
</dbReference>
<feature type="coiled-coil region" evidence="13">
    <location>
        <begin position="2988"/>
        <end position="3078"/>
    </location>
</feature>
<dbReference type="GO" id="GO:1902850">
    <property type="term" value="P:microtubule cytoskeleton organization involved in mitosis"/>
    <property type="evidence" value="ECO:0007669"/>
    <property type="project" value="UniProtKB-ARBA"/>
</dbReference>
<evidence type="ECO:0000259" key="18">
    <source>
        <dbReference type="Pfam" id="PF12780"/>
    </source>
</evidence>
<dbReference type="PANTHER" id="PTHR45703:SF22">
    <property type="entry name" value="DYNEIN CYTOPLASMIC 2 HEAVY CHAIN 1"/>
    <property type="match status" value="1"/>
</dbReference>
<keyword evidence="4" id="KW-0963">Cytoplasm</keyword>
<dbReference type="GO" id="GO:0030473">
    <property type="term" value="P:nuclear migration along microtubule"/>
    <property type="evidence" value="ECO:0007669"/>
    <property type="project" value="UniProtKB-ARBA"/>
</dbReference>
<dbReference type="InterPro" id="IPR042219">
    <property type="entry name" value="AAA_lid_11_sf"/>
</dbReference>
<evidence type="ECO:0000256" key="12">
    <source>
        <dbReference type="ARBA" id="ARBA00023212"/>
    </source>
</evidence>
<evidence type="ECO:0000256" key="9">
    <source>
        <dbReference type="ARBA" id="ARBA00023017"/>
    </source>
</evidence>
<dbReference type="InterPro" id="IPR042228">
    <property type="entry name" value="Dynein_linker_3"/>
</dbReference>
<keyword evidence="8" id="KW-0067">ATP-binding</keyword>
<dbReference type="Pfam" id="PF08393">
    <property type="entry name" value="DHC_N2"/>
    <property type="match status" value="1"/>
</dbReference>
<dbReference type="Gene3D" id="1.20.920.30">
    <property type="match status" value="1"/>
</dbReference>
<dbReference type="Gene3D" id="3.40.50.300">
    <property type="entry name" value="P-loop containing nucleotide triphosphate hydrolases"/>
    <property type="match status" value="4"/>
</dbReference>
<dbReference type="InterPro" id="IPR013594">
    <property type="entry name" value="Dynein_heavy_tail"/>
</dbReference>
<comment type="subcellular location">
    <subcellularLocation>
        <location evidence="1">Cytoplasm</location>
        <location evidence="1">Cytoskeleton</location>
    </subcellularLocation>
</comment>
<dbReference type="GO" id="GO:0051959">
    <property type="term" value="F:dynein light intermediate chain binding"/>
    <property type="evidence" value="ECO:0007669"/>
    <property type="project" value="InterPro"/>
</dbReference>
<dbReference type="CTD" id="35073"/>
<keyword evidence="10 13" id="KW-0175">Coiled coil</keyword>
<protein>
    <recommendedName>
        <fullName evidence="3">Dynein heavy chain, cytoplasmic</fullName>
    </recommendedName>
</protein>
<feature type="domain" description="Dynein heavy chain ATP-binding dynein motor region" evidence="19">
    <location>
        <begin position="3238"/>
        <end position="3334"/>
    </location>
</feature>
<dbReference type="InterPro" id="IPR042222">
    <property type="entry name" value="Dynein_2_N"/>
</dbReference>
<dbReference type="Pfam" id="PF08385">
    <property type="entry name" value="DHC_N1"/>
    <property type="match status" value="1"/>
</dbReference>
<feature type="domain" description="Dynein heavy chain tail" evidence="14">
    <location>
        <begin position="147"/>
        <end position="629"/>
    </location>
</feature>
<dbReference type="Pfam" id="PF12781">
    <property type="entry name" value="AAA_9"/>
    <property type="match status" value="2"/>
</dbReference>
<evidence type="ECO:0000256" key="6">
    <source>
        <dbReference type="ARBA" id="ARBA00022737"/>
    </source>
</evidence>